<feature type="compositionally biased region" description="Polar residues" evidence="1">
    <location>
        <begin position="1"/>
        <end position="10"/>
    </location>
</feature>
<dbReference type="EnsemblMetazoa" id="GMOY007189-RA">
    <property type="protein sequence ID" value="GMOY007189-PA"/>
    <property type="gene ID" value="GMOY007189"/>
</dbReference>
<dbReference type="AlphaFoldDB" id="A0A1B0G1M9"/>
<feature type="region of interest" description="Disordered" evidence="1">
    <location>
        <begin position="1"/>
        <end position="34"/>
    </location>
</feature>
<name>A0A1B0G1M9_GLOMM</name>
<feature type="compositionally biased region" description="Acidic residues" evidence="1">
    <location>
        <begin position="16"/>
        <end position="29"/>
    </location>
</feature>
<evidence type="ECO:0000313" key="3">
    <source>
        <dbReference type="Proteomes" id="UP000092444"/>
    </source>
</evidence>
<evidence type="ECO:0000256" key="1">
    <source>
        <dbReference type="SAM" id="MobiDB-lite"/>
    </source>
</evidence>
<dbReference type="Proteomes" id="UP000092444">
    <property type="component" value="Unassembled WGS sequence"/>
</dbReference>
<sequence>MVKCKSQTTVGRLDDNDNDDDDNNDDDDDGIKKRPCTRHNLFLKIWQRARSTEHGAQNTERIAHFT</sequence>
<organism evidence="2 3">
    <name type="scientific">Glossina morsitans morsitans</name>
    <name type="common">Savannah tsetse fly</name>
    <dbReference type="NCBI Taxonomy" id="37546"/>
    <lineage>
        <taxon>Eukaryota</taxon>
        <taxon>Metazoa</taxon>
        <taxon>Ecdysozoa</taxon>
        <taxon>Arthropoda</taxon>
        <taxon>Hexapoda</taxon>
        <taxon>Insecta</taxon>
        <taxon>Pterygota</taxon>
        <taxon>Neoptera</taxon>
        <taxon>Endopterygota</taxon>
        <taxon>Diptera</taxon>
        <taxon>Brachycera</taxon>
        <taxon>Muscomorpha</taxon>
        <taxon>Hippoboscoidea</taxon>
        <taxon>Glossinidae</taxon>
        <taxon>Glossina</taxon>
    </lineage>
</organism>
<reference evidence="2" key="1">
    <citation type="submission" date="2020-05" db="UniProtKB">
        <authorList>
            <consortium name="EnsemblMetazoa"/>
        </authorList>
    </citation>
    <scope>IDENTIFICATION</scope>
    <source>
        <strain evidence="2">Yale</strain>
    </source>
</reference>
<dbReference type="EMBL" id="CCAG010008063">
    <property type="status" value="NOT_ANNOTATED_CDS"/>
    <property type="molecule type" value="Genomic_DNA"/>
</dbReference>
<dbReference type="VEuPathDB" id="VectorBase:GMOY007189"/>
<evidence type="ECO:0000313" key="2">
    <source>
        <dbReference type="EnsemblMetazoa" id="GMOY007189-PA"/>
    </source>
</evidence>
<keyword evidence="3" id="KW-1185">Reference proteome</keyword>
<accession>A0A1B0G1M9</accession>
<protein>
    <submittedName>
        <fullName evidence="2">Uncharacterized protein</fullName>
    </submittedName>
</protein>
<proteinExistence type="predicted"/>